<comment type="caution">
    <text evidence="9">The sequence shown here is derived from an EMBL/GenBank/DDBJ whole genome shotgun (WGS) entry which is preliminary data.</text>
</comment>
<evidence type="ECO:0000256" key="5">
    <source>
        <dbReference type="ARBA" id="ARBA00022989"/>
    </source>
</evidence>
<evidence type="ECO:0000259" key="8">
    <source>
        <dbReference type="PROSITE" id="PS50928"/>
    </source>
</evidence>
<reference evidence="9 10" key="1">
    <citation type="submission" date="2018-05" db="EMBL/GenBank/DDBJ databases">
        <title>Acuticoccus sediminis sp. nov., isolated from deep-sea sediment of Indian Ocean.</title>
        <authorList>
            <person name="Liu X."/>
            <person name="Lai Q."/>
            <person name="Du Y."/>
            <person name="Sun F."/>
            <person name="Zhang X."/>
            <person name="Wang S."/>
            <person name="Shao Z."/>
        </authorList>
    </citation>
    <scope>NUCLEOTIDE SEQUENCE [LARGE SCALE GENOMIC DNA]</scope>
    <source>
        <strain evidence="9 10">PTG4-2</strain>
    </source>
</reference>
<dbReference type="RefSeq" id="WP_111352025.1">
    <property type="nucleotide sequence ID" value="NZ_QHHQ01000009.1"/>
</dbReference>
<keyword evidence="6 7" id="KW-0472">Membrane</keyword>
<feature type="transmembrane region" description="Helical" evidence="7">
    <location>
        <begin position="171"/>
        <end position="197"/>
    </location>
</feature>
<dbReference type="EMBL" id="QHHQ01000009">
    <property type="protein sequence ID" value="RAH97448.1"/>
    <property type="molecule type" value="Genomic_DNA"/>
</dbReference>
<keyword evidence="10" id="KW-1185">Reference proteome</keyword>
<feature type="domain" description="ABC transmembrane type-1" evidence="8">
    <location>
        <begin position="56"/>
        <end position="236"/>
    </location>
</feature>
<keyword evidence="5 7" id="KW-1133">Transmembrane helix</keyword>
<dbReference type="Gene3D" id="1.10.3720.10">
    <property type="entry name" value="MetI-like"/>
    <property type="match status" value="1"/>
</dbReference>
<feature type="transmembrane region" description="Helical" evidence="7">
    <location>
        <begin position="51"/>
        <end position="82"/>
    </location>
</feature>
<evidence type="ECO:0000256" key="4">
    <source>
        <dbReference type="ARBA" id="ARBA00022692"/>
    </source>
</evidence>
<evidence type="ECO:0000256" key="6">
    <source>
        <dbReference type="ARBA" id="ARBA00023136"/>
    </source>
</evidence>
<dbReference type="Pfam" id="PF00528">
    <property type="entry name" value="BPD_transp_1"/>
    <property type="match status" value="1"/>
</dbReference>
<evidence type="ECO:0000313" key="10">
    <source>
        <dbReference type="Proteomes" id="UP000249590"/>
    </source>
</evidence>
<proteinExistence type="inferred from homology"/>
<evidence type="ECO:0000256" key="7">
    <source>
        <dbReference type="RuleBase" id="RU363032"/>
    </source>
</evidence>
<dbReference type="GO" id="GO:0005886">
    <property type="term" value="C:plasma membrane"/>
    <property type="evidence" value="ECO:0007669"/>
    <property type="project" value="UniProtKB-SubCell"/>
</dbReference>
<keyword evidence="2 7" id="KW-0813">Transport</keyword>
<protein>
    <recommendedName>
        <fullName evidence="8">ABC transmembrane type-1 domain-containing protein</fullName>
    </recommendedName>
</protein>
<evidence type="ECO:0000256" key="1">
    <source>
        <dbReference type="ARBA" id="ARBA00004651"/>
    </source>
</evidence>
<dbReference type="InterPro" id="IPR000515">
    <property type="entry name" value="MetI-like"/>
</dbReference>
<dbReference type="AlphaFoldDB" id="A0A8B2NF97"/>
<sequence length="248" mass="26691">MILHRRILSILAVAAGLVALWWATLVAFEIPPYLMPSPGSVFAAFWTDGWTLIVMAWTTVSSTVVGLLVAALCAAAMAVVFVQSHLVAQAAMPLLIVIRSTPVAAIAPLMMLMLGRGMGTSVFVVVLVSFFPILINVMRGLRSADAQSLELLRVYGASRWQMICMLRAPYALPYLFTGLRIAGGTAILGALLSEWITGNRGLGLLILDSAEMREIDVLWAAIIVSVIIALSLFALTSAAERAVLHWKT</sequence>
<keyword evidence="3" id="KW-1003">Cell membrane</keyword>
<dbReference type="OrthoDB" id="9792509at2"/>
<evidence type="ECO:0000256" key="2">
    <source>
        <dbReference type="ARBA" id="ARBA00022448"/>
    </source>
</evidence>
<dbReference type="Proteomes" id="UP000249590">
    <property type="component" value="Unassembled WGS sequence"/>
</dbReference>
<comment type="similarity">
    <text evidence="7">Belongs to the binding-protein-dependent transport system permease family.</text>
</comment>
<gene>
    <name evidence="9" type="ORF">DLJ53_30110</name>
</gene>
<dbReference type="InterPro" id="IPR035906">
    <property type="entry name" value="MetI-like_sf"/>
</dbReference>
<dbReference type="PROSITE" id="PS50928">
    <property type="entry name" value="ABC_TM1"/>
    <property type="match status" value="1"/>
</dbReference>
<evidence type="ECO:0000313" key="9">
    <source>
        <dbReference type="EMBL" id="RAH97448.1"/>
    </source>
</evidence>
<dbReference type="SUPFAM" id="SSF161098">
    <property type="entry name" value="MetI-like"/>
    <property type="match status" value="1"/>
</dbReference>
<dbReference type="GO" id="GO:0055085">
    <property type="term" value="P:transmembrane transport"/>
    <property type="evidence" value="ECO:0007669"/>
    <property type="project" value="InterPro"/>
</dbReference>
<dbReference type="PANTHER" id="PTHR30151">
    <property type="entry name" value="ALKANE SULFONATE ABC TRANSPORTER-RELATED, MEMBRANE SUBUNIT"/>
    <property type="match status" value="1"/>
</dbReference>
<accession>A0A8B2NF97</accession>
<keyword evidence="4 7" id="KW-0812">Transmembrane</keyword>
<organism evidence="9 10">
    <name type="scientific">Acuticoccus sediminis</name>
    <dbReference type="NCBI Taxonomy" id="2184697"/>
    <lineage>
        <taxon>Bacteria</taxon>
        <taxon>Pseudomonadati</taxon>
        <taxon>Pseudomonadota</taxon>
        <taxon>Alphaproteobacteria</taxon>
        <taxon>Hyphomicrobiales</taxon>
        <taxon>Amorphaceae</taxon>
        <taxon>Acuticoccus</taxon>
    </lineage>
</organism>
<comment type="subcellular location">
    <subcellularLocation>
        <location evidence="1 7">Cell membrane</location>
        <topology evidence="1 7">Multi-pass membrane protein</topology>
    </subcellularLocation>
</comment>
<feature type="transmembrane region" description="Helical" evidence="7">
    <location>
        <begin position="120"/>
        <end position="138"/>
    </location>
</feature>
<evidence type="ECO:0000256" key="3">
    <source>
        <dbReference type="ARBA" id="ARBA00022475"/>
    </source>
</evidence>
<name>A0A8B2NF97_9HYPH</name>
<dbReference type="PANTHER" id="PTHR30151:SF41">
    <property type="entry name" value="ABC TRANSPORTER PERMEASE PROTEIN"/>
    <property type="match status" value="1"/>
</dbReference>
<feature type="transmembrane region" description="Helical" evidence="7">
    <location>
        <begin position="217"/>
        <end position="239"/>
    </location>
</feature>